<keyword evidence="2" id="KW-1185">Reference proteome</keyword>
<dbReference type="AlphaFoldDB" id="A0A8S1UD00"/>
<sequence length="435" mass="51282">MNQIKKNQHLLTFNSLLTYLNENYSFKTKPRELVISNRDENNNQIELINGYTYSEEAIIDITRRLNLALPILCDRQIKMVQREMNIIIPNCCKLEFKIDQVTKGNIAKPFKTLYSDKLILNPFFCDFQTYISIANYSQSSYQVENSIDVDEYYVILLLWKLRELINQKFQNQGNFEIILFPLIHSFQIYKIENNKEQLFSASLTKIQKQSNKIIEALNAKTLKELEISPFEIYQSDIPIKNGQLIDKRVRKNLSMRQKMNKNLVDELEGKYGIKDKNLFQIIYKNPIEMQSTLCLTGDYQEDLQHKILLKPDCNPKCVCGREIDPVSWDTVKIEQRLKEALDQILTVIQMDKNLDYTVFLNPLFIETEKDKYENEWIKLYFKDKNNDKVKLGELMITARMYNTELDKTTNMGDQADFFGGVDDVKEYPDFEIDND</sequence>
<dbReference type="EMBL" id="CAJJDP010000042">
    <property type="protein sequence ID" value="CAD8162740.1"/>
    <property type="molecule type" value="Genomic_DNA"/>
</dbReference>
<evidence type="ECO:0000313" key="1">
    <source>
        <dbReference type="EMBL" id="CAD8162740.1"/>
    </source>
</evidence>
<accession>A0A8S1UD00</accession>
<evidence type="ECO:0000313" key="2">
    <source>
        <dbReference type="Proteomes" id="UP000683925"/>
    </source>
</evidence>
<dbReference type="OrthoDB" id="309868at2759"/>
<reference evidence="1" key="1">
    <citation type="submission" date="2021-01" db="EMBL/GenBank/DDBJ databases">
        <authorList>
            <consortium name="Genoscope - CEA"/>
            <person name="William W."/>
        </authorList>
    </citation>
    <scope>NUCLEOTIDE SEQUENCE</scope>
</reference>
<dbReference type="Proteomes" id="UP000683925">
    <property type="component" value="Unassembled WGS sequence"/>
</dbReference>
<name>A0A8S1UD00_PAROT</name>
<organism evidence="1 2">
    <name type="scientific">Paramecium octaurelia</name>
    <dbReference type="NCBI Taxonomy" id="43137"/>
    <lineage>
        <taxon>Eukaryota</taxon>
        <taxon>Sar</taxon>
        <taxon>Alveolata</taxon>
        <taxon>Ciliophora</taxon>
        <taxon>Intramacronucleata</taxon>
        <taxon>Oligohymenophorea</taxon>
        <taxon>Peniculida</taxon>
        <taxon>Parameciidae</taxon>
        <taxon>Paramecium</taxon>
    </lineage>
</organism>
<dbReference type="OMA" id="NPKCVCG"/>
<gene>
    <name evidence="1" type="ORF">POCTA_138.1.T0420106</name>
</gene>
<proteinExistence type="predicted"/>
<comment type="caution">
    <text evidence="1">The sequence shown here is derived from an EMBL/GenBank/DDBJ whole genome shotgun (WGS) entry which is preliminary data.</text>
</comment>
<protein>
    <submittedName>
        <fullName evidence="1">Uncharacterized protein</fullName>
    </submittedName>
</protein>